<evidence type="ECO:0000313" key="1">
    <source>
        <dbReference type="EMBL" id="SCJ79322.1"/>
    </source>
</evidence>
<reference evidence="1" key="1">
    <citation type="submission" date="2015-09" db="EMBL/GenBank/DDBJ databases">
        <authorList>
            <consortium name="Pathogen Informatics"/>
        </authorList>
    </citation>
    <scope>NUCLEOTIDE SEQUENCE</scope>
    <source>
        <strain evidence="1">2789STDY5834896</strain>
    </source>
</reference>
<protein>
    <submittedName>
        <fullName evidence="1">Uncharacterized protein</fullName>
    </submittedName>
</protein>
<sequence length="41" mass="4800">MQIRPARPQDQAAIAQIIARPFVLFLCRYGQNKMAEIKIIW</sequence>
<organism evidence="1">
    <name type="scientific">uncultured Anaerotruncus sp</name>
    <dbReference type="NCBI Taxonomy" id="905011"/>
    <lineage>
        <taxon>Bacteria</taxon>
        <taxon>Bacillati</taxon>
        <taxon>Bacillota</taxon>
        <taxon>Clostridia</taxon>
        <taxon>Eubacteriales</taxon>
        <taxon>Oscillospiraceae</taxon>
        <taxon>Anaerotruncus</taxon>
        <taxon>environmental samples</taxon>
    </lineage>
</organism>
<accession>A0A1C6JB71</accession>
<name>A0A1C6JB71_9FIRM</name>
<gene>
    <name evidence="1" type="ORF">SAMEA3545359_02057</name>
</gene>
<dbReference type="AlphaFoldDB" id="A0A1C6JB71"/>
<proteinExistence type="predicted"/>
<dbReference type="EMBL" id="FMHG01000001">
    <property type="protein sequence ID" value="SCJ79322.1"/>
    <property type="molecule type" value="Genomic_DNA"/>
</dbReference>